<evidence type="ECO:0000313" key="3">
    <source>
        <dbReference type="Proteomes" id="UP000499080"/>
    </source>
</evidence>
<dbReference type="PROSITE" id="PS00028">
    <property type="entry name" value="ZINC_FINGER_C2H2_1"/>
    <property type="match status" value="1"/>
</dbReference>
<name>A0A4Y2QJW9_ARAVE</name>
<dbReference type="InterPro" id="IPR013087">
    <property type="entry name" value="Znf_C2H2_type"/>
</dbReference>
<evidence type="ECO:0000259" key="1">
    <source>
        <dbReference type="PROSITE" id="PS00028"/>
    </source>
</evidence>
<feature type="domain" description="C2H2-type" evidence="1">
    <location>
        <begin position="20"/>
        <end position="41"/>
    </location>
</feature>
<organism evidence="2 3">
    <name type="scientific">Araneus ventricosus</name>
    <name type="common">Orbweaver spider</name>
    <name type="synonym">Epeira ventricosa</name>
    <dbReference type="NCBI Taxonomy" id="182803"/>
    <lineage>
        <taxon>Eukaryota</taxon>
        <taxon>Metazoa</taxon>
        <taxon>Ecdysozoa</taxon>
        <taxon>Arthropoda</taxon>
        <taxon>Chelicerata</taxon>
        <taxon>Arachnida</taxon>
        <taxon>Araneae</taxon>
        <taxon>Araneomorphae</taxon>
        <taxon>Entelegynae</taxon>
        <taxon>Araneoidea</taxon>
        <taxon>Araneidae</taxon>
        <taxon>Araneus</taxon>
    </lineage>
</organism>
<dbReference type="Proteomes" id="UP000499080">
    <property type="component" value="Unassembled WGS sequence"/>
</dbReference>
<accession>A0A4Y2QJW9</accession>
<dbReference type="AlphaFoldDB" id="A0A4Y2QJW9"/>
<comment type="caution">
    <text evidence="2">The sequence shown here is derived from an EMBL/GenBank/DDBJ whole genome shotgun (WGS) entry which is preliminary data.</text>
</comment>
<keyword evidence="3" id="KW-1185">Reference proteome</keyword>
<gene>
    <name evidence="2" type="ORF">AVEN_129337_1</name>
</gene>
<evidence type="ECO:0000313" key="2">
    <source>
        <dbReference type="EMBL" id="GBN63588.1"/>
    </source>
</evidence>
<reference evidence="2 3" key="1">
    <citation type="journal article" date="2019" name="Sci. Rep.">
        <title>Orb-weaving spider Araneus ventricosus genome elucidates the spidroin gene catalogue.</title>
        <authorList>
            <person name="Kono N."/>
            <person name="Nakamura H."/>
            <person name="Ohtoshi R."/>
            <person name="Moran D.A.P."/>
            <person name="Shinohara A."/>
            <person name="Yoshida Y."/>
            <person name="Fujiwara M."/>
            <person name="Mori M."/>
            <person name="Tomita M."/>
            <person name="Arakawa K."/>
        </authorList>
    </citation>
    <scope>NUCLEOTIDE SEQUENCE [LARGE SCALE GENOMIC DNA]</scope>
</reference>
<dbReference type="EMBL" id="BGPR01014070">
    <property type="protein sequence ID" value="GBN63588.1"/>
    <property type="molecule type" value="Genomic_DNA"/>
</dbReference>
<sequence length="129" mass="15414">MSERTFYRLLKKNLNVRIRCPDCMKAMTLDEFYKDHAPIRHNLSKFSVCLFCFGAHGWKRGEKRHGCNWTHMIECLKRFVDANRIRTIETLPVTTPNIPMCGDRCRKSRLIPRDMCVRVKDRTNELYDF</sequence>
<protein>
    <recommendedName>
        <fullName evidence="1">C2H2-type domain-containing protein</fullName>
    </recommendedName>
</protein>
<proteinExistence type="predicted"/>